<evidence type="ECO:0000313" key="2">
    <source>
        <dbReference type="EMBL" id="KAJ4949574.1"/>
    </source>
</evidence>
<dbReference type="AlphaFoldDB" id="A0AAD6BU39"/>
<dbReference type="SUPFAM" id="SSF81321">
    <property type="entry name" value="Family A G protein-coupled receptor-like"/>
    <property type="match status" value="1"/>
</dbReference>
<evidence type="ECO:0000256" key="1">
    <source>
        <dbReference type="SAM" id="Phobius"/>
    </source>
</evidence>
<comment type="caution">
    <text evidence="2">The sequence shown here is derived from an EMBL/GenBank/DDBJ whole genome shotgun (WGS) entry which is preliminary data.</text>
</comment>
<sequence length="107" mass="11497">MESASNNSVTLLQSQVSMLYNNSSFCGNISSENYNTTSGIAEARCDGERGLTGRLEDDTNPVIIAIVITALYSIVCVVGLVGNVLVMYIIVSVANAQIRSRELKDFS</sequence>
<feature type="transmembrane region" description="Helical" evidence="1">
    <location>
        <begin position="62"/>
        <end position="91"/>
    </location>
</feature>
<organism evidence="2 3">
    <name type="scientific">Pogonophryne albipinna</name>
    <dbReference type="NCBI Taxonomy" id="1090488"/>
    <lineage>
        <taxon>Eukaryota</taxon>
        <taxon>Metazoa</taxon>
        <taxon>Chordata</taxon>
        <taxon>Craniata</taxon>
        <taxon>Vertebrata</taxon>
        <taxon>Euteleostomi</taxon>
        <taxon>Actinopterygii</taxon>
        <taxon>Neopterygii</taxon>
        <taxon>Teleostei</taxon>
        <taxon>Neoteleostei</taxon>
        <taxon>Acanthomorphata</taxon>
        <taxon>Eupercaria</taxon>
        <taxon>Perciformes</taxon>
        <taxon>Notothenioidei</taxon>
        <taxon>Pogonophryne</taxon>
    </lineage>
</organism>
<keyword evidence="1" id="KW-0472">Membrane</keyword>
<gene>
    <name evidence="2" type="ORF">JOQ06_021084</name>
</gene>
<protein>
    <recommendedName>
        <fullName evidence="4">Mu-type opioid receptor</fullName>
    </recommendedName>
</protein>
<evidence type="ECO:0000313" key="3">
    <source>
        <dbReference type="Proteomes" id="UP001219934"/>
    </source>
</evidence>
<evidence type="ECO:0008006" key="4">
    <source>
        <dbReference type="Google" id="ProtNLM"/>
    </source>
</evidence>
<reference evidence="2" key="1">
    <citation type="submission" date="2022-11" db="EMBL/GenBank/DDBJ databases">
        <title>Chromosome-level genome of Pogonophryne albipinna.</title>
        <authorList>
            <person name="Jo E."/>
        </authorList>
    </citation>
    <scope>NUCLEOTIDE SEQUENCE</scope>
    <source>
        <strain evidence="2">SGF0006</strain>
        <tissue evidence="2">Muscle</tissue>
    </source>
</reference>
<proteinExistence type="predicted"/>
<keyword evidence="3" id="KW-1185">Reference proteome</keyword>
<dbReference type="EMBL" id="JAPTMU010000001">
    <property type="protein sequence ID" value="KAJ4949574.1"/>
    <property type="molecule type" value="Genomic_DNA"/>
</dbReference>
<keyword evidence="1" id="KW-1133">Transmembrane helix</keyword>
<accession>A0AAD6BU39</accession>
<dbReference type="Gene3D" id="6.20.400.20">
    <property type="match status" value="1"/>
</dbReference>
<dbReference type="Proteomes" id="UP001219934">
    <property type="component" value="Unassembled WGS sequence"/>
</dbReference>
<name>A0AAD6BU39_9TELE</name>
<keyword evidence="1" id="KW-0812">Transmembrane</keyword>